<comment type="cofactor">
    <cofactor evidence="1">
        <name>[4Fe-4S] cluster</name>
        <dbReference type="ChEBI" id="CHEBI:49883"/>
    </cofactor>
</comment>
<dbReference type="GO" id="GO:0016491">
    <property type="term" value="F:oxidoreductase activity"/>
    <property type="evidence" value="ECO:0007669"/>
    <property type="project" value="InterPro"/>
</dbReference>
<dbReference type="InterPro" id="IPR007197">
    <property type="entry name" value="rSAM"/>
</dbReference>
<sequence length="285" mass="32773">MTLSILYRGVLSGCNYDCPYCPFAKRKDTRATLATDAQQVARFVQFVKQQTNIEFKLFFTPWGEALIRRYYQQALVELSHCSNVQKIAIQTNLSCATGWLQKALKEKIALWCTYHPGQVSREAFLNKCSELDAMGVTYSVGIVGFKETIPEIETMRTLLPKERYLWVNALKKQADYYDNNERERLIAVDPYVPYNMVHHESEGKACRTGHTVISVDGEGNIYRCHFIKEKLGNIYQHDLNTILKPRACTNATCGCHIGYVHMDHLNLYEVYNGRELERVVAATRH</sequence>
<dbReference type="EMBL" id="LVYD01000050">
    <property type="protein sequence ID" value="OQP62458.1"/>
    <property type="molecule type" value="Genomic_DNA"/>
</dbReference>
<keyword evidence="8" id="KW-1185">Reference proteome</keyword>
<keyword evidence="5" id="KW-0411">Iron-sulfur</keyword>
<dbReference type="InterPro" id="IPR047771">
    <property type="entry name" value="Radical_SAM_STM4011-like"/>
</dbReference>
<keyword evidence="2" id="KW-0949">S-adenosyl-L-methionine</keyword>
<dbReference type="NCBIfam" id="NF038073">
    <property type="entry name" value="rSAM_STM4011"/>
    <property type="match status" value="1"/>
</dbReference>
<evidence type="ECO:0000256" key="1">
    <source>
        <dbReference type="ARBA" id="ARBA00001966"/>
    </source>
</evidence>
<accession>A0A1V9FVY3</accession>
<evidence type="ECO:0000256" key="4">
    <source>
        <dbReference type="ARBA" id="ARBA00023004"/>
    </source>
</evidence>
<dbReference type="Gene3D" id="3.20.20.70">
    <property type="entry name" value="Aldolase class I"/>
    <property type="match status" value="1"/>
</dbReference>
<comment type="similarity">
    <text evidence="6">Belongs to the radical SAM superfamily. Anaerobic sulfatase-maturating enzyme family.</text>
</comment>
<dbReference type="Proteomes" id="UP000192796">
    <property type="component" value="Unassembled WGS sequence"/>
</dbReference>
<name>A0A1V9FVY3_9BACT</name>
<dbReference type="GO" id="GO:0051536">
    <property type="term" value="F:iron-sulfur cluster binding"/>
    <property type="evidence" value="ECO:0007669"/>
    <property type="project" value="UniProtKB-KW"/>
</dbReference>
<organism evidence="7 8">
    <name type="scientific">Niastella vici</name>
    <dbReference type="NCBI Taxonomy" id="1703345"/>
    <lineage>
        <taxon>Bacteria</taxon>
        <taxon>Pseudomonadati</taxon>
        <taxon>Bacteroidota</taxon>
        <taxon>Chitinophagia</taxon>
        <taxon>Chitinophagales</taxon>
        <taxon>Chitinophagaceae</taxon>
        <taxon>Niastella</taxon>
    </lineage>
</organism>
<dbReference type="PANTHER" id="PTHR43273:SF3">
    <property type="entry name" value="ANAEROBIC SULFATASE-MATURATING ENZYME HOMOLOG ASLB-RELATED"/>
    <property type="match status" value="1"/>
</dbReference>
<dbReference type="PANTHER" id="PTHR43273">
    <property type="entry name" value="ANAEROBIC SULFATASE-MATURATING ENZYME HOMOLOG ASLB-RELATED"/>
    <property type="match status" value="1"/>
</dbReference>
<keyword evidence="3" id="KW-0479">Metal-binding</keyword>
<dbReference type="OrthoDB" id="9780503at2"/>
<dbReference type="GO" id="GO:0046872">
    <property type="term" value="F:metal ion binding"/>
    <property type="evidence" value="ECO:0007669"/>
    <property type="project" value="UniProtKB-KW"/>
</dbReference>
<gene>
    <name evidence="7" type="ORF">A3860_27580</name>
</gene>
<dbReference type="RefSeq" id="WP_081148799.1">
    <property type="nucleotide sequence ID" value="NZ_LVYD01000050.1"/>
</dbReference>
<evidence type="ECO:0000256" key="5">
    <source>
        <dbReference type="ARBA" id="ARBA00023014"/>
    </source>
</evidence>
<dbReference type="InterPro" id="IPR058240">
    <property type="entry name" value="rSAM_sf"/>
</dbReference>
<dbReference type="SUPFAM" id="SSF102114">
    <property type="entry name" value="Radical SAM enzymes"/>
    <property type="match status" value="1"/>
</dbReference>
<dbReference type="InterPro" id="IPR013785">
    <property type="entry name" value="Aldolase_TIM"/>
</dbReference>
<evidence type="ECO:0000313" key="8">
    <source>
        <dbReference type="Proteomes" id="UP000192796"/>
    </source>
</evidence>
<dbReference type="STRING" id="1703345.A3860_27580"/>
<proteinExistence type="inferred from homology"/>
<comment type="caution">
    <text evidence="7">The sequence shown here is derived from an EMBL/GenBank/DDBJ whole genome shotgun (WGS) entry which is preliminary data.</text>
</comment>
<evidence type="ECO:0000256" key="3">
    <source>
        <dbReference type="ARBA" id="ARBA00022723"/>
    </source>
</evidence>
<evidence type="ECO:0000313" key="7">
    <source>
        <dbReference type="EMBL" id="OQP62458.1"/>
    </source>
</evidence>
<protein>
    <submittedName>
        <fullName evidence="7">Radical SAM protein</fullName>
    </submittedName>
</protein>
<dbReference type="SFLD" id="SFLDS00029">
    <property type="entry name" value="Radical_SAM"/>
    <property type="match status" value="1"/>
</dbReference>
<evidence type="ECO:0000256" key="2">
    <source>
        <dbReference type="ARBA" id="ARBA00022691"/>
    </source>
</evidence>
<reference evidence="7 8" key="1">
    <citation type="submission" date="2016-03" db="EMBL/GenBank/DDBJ databases">
        <title>Niastella vici sp. nov., isolated from farmland soil.</title>
        <authorList>
            <person name="Chen L."/>
            <person name="Wang D."/>
            <person name="Yang S."/>
            <person name="Wang G."/>
        </authorList>
    </citation>
    <scope>NUCLEOTIDE SEQUENCE [LARGE SCALE GENOMIC DNA]</scope>
    <source>
        <strain evidence="7 8">DJ57</strain>
    </source>
</reference>
<evidence type="ECO:0000256" key="6">
    <source>
        <dbReference type="ARBA" id="ARBA00023601"/>
    </source>
</evidence>
<keyword evidence="4" id="KW-0408">Iron</keyword>
<dbReference type="AlphaFoldDB" id="A0A1V9FVY3"/>
<dbReference type="InterPro" id="IPR023867">
    <property type="entry name" value="Sulphatase_maturase_rSAM"/>
</dbReference>